<proteinExistence type="predicted"/>
<protein>
    <submittedName>
        <fullName evidence="2">Uncharacterized protein</fullName>
    </submittedName>
</protein>
<name>A0ABP8UE39_9ACTN</name>
<sequence length="233" mass="24369">MSRAEEPYGGNAPASDQPRLPFVDPMLPDPTLGASGDDLAGAPHERVDTLIRRLFAVGLDLHGALGHVQAHVDEEGAVRMIQQAIAGLDEAIKDFRGAMLDLWPPVWTAPGIRSSIVRAVERAYGPGTARPVITLSGGADLPDGGIAHQVGAVLQQIFDLIPADRLAGARVEMASDPRPPGRLTVHIDVPGADLGDVAARLGASEPRVTVSSEAVTAPASRSHIHLECVAPAR</sequence>
<dbReference type="Proteomes" id="UP001501442">
    <property type="component" value="Unassembled WGS sequence"/>
</dbReference>
<gene>
    <name evidence="2" type="ORF">GCM10023196_048040</name>
</gene>
<evidence type="ECO:0000313" key="2">
    <source>
        <dbReference type="EMBL" id="GAA4629039.1"/>
    </source>
</evidence>
<comment type="caution">
    <text evidence="2">The sequence shown here is derived from an EMBL/GenBank/DDBJ whole genome shotgun (WGS) entry which is preliminary data.</text>
</comment>
<reference evidence="3" key="1">
    <citation type="journal article" date="2019" name="Int. J. Syst. Evol. Microbiol.">
        <title>The Global Catalogue of Microorganisms (GCM) 10K type strain sequencing project: providing services to taxonomists for standard genome sequencing and annotation.</title>
        <authorList>
            <consortium name="The Broad Institute Genomics Platform"/>
            <consortium name="The Broad Institute Genome Sequencing Center for Infectious Disease"/>
            <person name="Wu L."/>
            <person name="Ma J."/>
        </authorList>
    </citation>
    <scope>NUCLEOTIDE SEQUENCE [LARGE SCALE GENOMIC DNA]</scope>
    <source>
        <strain evidence="3">JCM 17939</strain>
    </source>
</reference>
<organism evidence="2 3">
    <name type="scientific">Actinoallomurus vinaceus</name>
    <dbReference type="NCBI Taxonomy" id="1080074"/>
    <lineage>
        <taxon>Bacteria</taxon>
        <taxon>Bacillati</taxon>
        <taxon>Actinomycetota</taxon>
        <taxon>Actinomycetes</taxon>
        <taxon>Streptosporangiales</taxon>
        <taxon>Thermomonosporaceae</taxon>
        <taxon>Actinoallomurus</taxon>
    </lineage>
</organism>
<dbReference type="EMBL" id="BAABHK010000006">
    <property type="protein sequence ID" value="GAA4629039.1"/>
    <property type="molecule type" value="Genomic_DNA"/>
</dbReference>
<accession>A0ABP8UE39</accession>
<evidence type="ECO:0000256" key="1">
    <source>
        <dbReference type="SAM" id="MobiDB-lite"/>
    </source>
</evidence>
<keyword evidence="3" id="KW-1185">Reference proteome</keyword>
<evidence type="ECO:0000313" key="3">
    <source>
        <dbReference type="Proteomes" id="UP001501442"/>
    </source>
</evidence>
<feature type="region of interest" description="Disordered" evidence="1">
    <location>
        <begin position="1"/>
        <end position="40"/>
    </location>
</feature>
<dbReference type="RefSeq" id="WP_345433210.1">
    <property type="nucleotide sequence ID" value="NZ_BAABHK010000006.1"/>
</dbReference>